<sequence>MRRRSFSFAMVWLACLILPLAACKKIDEPEARSSVPQQQPAEPAAQPQPPPPEPEQASTGARPVLPPLFKDIEKRTFQFFWDTTNETNGMTPDRFPSRPFASIASIGFALTAYPIGIENGWVSRRQAVDRTLTTLEFLRDAKMGPQKEGTSGYHGFYYHFLDMQKGQRYEPWVELSSVDTGLLMMGVLFSRGYYDRDDPREEQIRKVADELYRRVEWNWLQVRPPLISMGWYPETGFIEHDWTGSSEGMLVYLLALGSPTHPIEPDVWQAWTAGYEESWGHFEGQEYLSYGPMFWHQYNQVWVDFRGIQDEYMRAHGIDYFENSRRATLAQRTYAIENPMKWQGYGENVWGLTASDGPQRTVQLYNGEEREFRHYSARGAGLRDAYDDGTIAPTAAIGSLVFAPEVVIPATVEMHERYGDFLYSSYGFLDSFNPSFNYDIPLKTGRLVPDKGWVASDYIGIDQGPILTMIANYRNEFVWNVMRRDPYIRAGLERAGFTGGWLDAEQDKPQVDADASAPGQPADRAGNGEPAPVRPPLKAPRAAESNLQSQRIHCQHAPIEAIAATSWPSCIGKARLSRHRLPVAGPAVGLRTAVRTGARDDHVLGHGVRGRTGRAPAAGIRAA</sequence>
<dbReference type="RefSeq" id="WP_386711475.1">
    <property type="nucleotide sequence ID" value="NZ_JBHRYF010000009.1"/>
</dbReference>
<dbReference type="EMBL" id="JBHRYF010000009">
    <property type="protein sequence ID" value="MFC3660960.1"/>
    <property type="molecule type" value="Genomic_DNA"/>
</dbReference>
<comment type="caution">
    <text evidence="4">The sequence shown here is derived from an EMBL/GenBank/DDBJ whole genome shotgun (WGS) entry which is preliminary data.</text>
</comment>
<dbReference type="Gene3D" id="1.50.10.140">
    <property type="match status" value="1"/>
</dbReference>
<keyword evidence="2" id="KW-0732">Signal</keyword>
<keyword evidence="5" id="KW-1185">Reference proteome</keyword>
<dbReference type="PROSITE" id="PS51257">
    <property type="entry name" value="PROKAR_LIPOPROTEIN"/>
    <property type="match status" value="1"/>
</dbReference>
<feature type="signal peptide" evidence="2">
    <location>
        <begin position="1"/>
        <end position="21"/>
    </location>
</feature>
<proteinExistence type="predicted"/>
<dbReference type="Proteomes" id="UP001595724">
    <property type="component" value="Unassembled WGS sequence"/>
</dbReference>
<feature type="compositionally biased region" description="Low complexity" evidence="1">
    <location>
        <begin position="36"/>
        <end position="45"/>
    </location>
</feature>
<feature type="region of interest" description="Disordered" evidence="1">
    <location>
        <begin position="29"/>
        <end position="63"/>
    </location>
</feature>
<name>A0ABV7UVC5_9GAMM</name>
<dbReference type="InterPro" id="IPR019282">
    <property type="entry name" value="Glycoamylase-like_cons_dom"/>
</dbReference>
<accession>A0ABV7UVC5</accession>
<protein>
    <submittedName>
        <fullName evidence="4">Glucoamylase family protein</fullName>
    </submittedName>
</protein>
<evidence type="ECO:0000256" key="1">
    <source>
        <dbReference type="SAM" id="MobiDB-lite"/>
    </source>
</evidence>
<evidence type="ECO:0000259" key="3">
    <source>
        <dbReference type="Pfam" id="PF10091"/>
    </source>
</evidence>
<feature type="region of interest" description="Disordered" evidence="1">
    <location>
        <begin position="603"/>
        <end position="623"/>
    </location>
</feature>
<evidence type="ECO:0000313" key="4">
    <source>
        <dbReference type="EMBL" id="MFC3660960.1"/>
    </source>
</evidence>
<organism evidence="4 5">
    <name type="scientific">Luteimonas notoginsengisoli</name>
    <dbReference type="NCBI Taxonomy" id="1578200"/>
    <lineage>
        <taxon>Bacteria</taxon>
        <taxon>Pseudomonadati</taxon>
        <taxon>Pseudomonadota</taxon>
        <taxon>Gammaproteobacteria</taxon>
        <taxon>Lysobacterales</taxon>
        <taxon>Lysobacteraceae</taxon>
        <taxon>Luteimonas</taxon>
    </lineage>
</organism>
<reference evidence="5" key="1">
    <citation type="journal article" date="2019" name="Int. J. Syst. Evol. Microbiol.">
        <title>The Global Catalogue of Microorganisms (GCM) 10K type strain sequencing project: providing services to taxonomists for standard genome sequencing and annotation.</title>
        <authorList>
            <consortium name="The Broad Institute Genomics Platform"/>
            <consortium name="The Broad Institute Genome Sequencing Center for Infectious Disease"/>
            <person name="Wu L."/>
            <person name="Ma J."/>
        </authorList>
    </citation>
    <scope>NUCLEOTIDE SEQUENCE [LARGE SCALE GENOMIC DNA]</scope>
    <source>
        <strain evidence="5">KCTC 42211</strain>
    </source>
</reference>
<evidence type="ECO:0000256" key="2">
    <source>
        <dbReference type="SAM" id="SignalP"/>
    </source>
</evidence>
<dbReference type="Pfam" id="PF10091">
    <property type="entry name" value="Glycoamylase"/>
    <property type="match status" value="1"/>
</dbReference>
<feature type="chain" id="PRO_5046045052" evidence="2">
    <location>
        <begin position="22"/>
        <end position="623"/>
    </location>
</feature>
<evidence type="ECO:0000313" key="5">
    <source>
        <dbReference type="Proteomes" id="UP001595724"/>
    </source>
</evidence>
<gene>
    <name evidence="4" type="ORF">ACFOM9_12850</name>
</gene>
<feature type="domain" description="Glycoamylase-like" evidence="3">
    <location>
        <begin position="240"/>
        <end position="485"/>
    </location>
</feature>
<feature type="region of interest" description="Disordered" evidence="1">
    <location>
        <begin position="510"/>
        <end position="550"/>
    </location>
</feature>